<dbReference type="Gene3D" id="4.10.60.10">
    <property type="entry name" value="Zinc finger, CCHC-type"/>
    <property type="match status" value="1"/>
</dbReference>
<comment type="caution">
    <text evidence="5">The sequence shown here is derived from an EMBL/GenBank/DDBJ whole genome shotgun (WGS) entry which is preliminary data.</text>
</comment>
<dbReference type="EMBL" id="JAYMGO010000022">
    <property type="protein sequence ID" value="KAL1252321.1"/>
    <property type="molecule type" value="Genomic_DNA"/>
</dbReference>
<name>A0ABR3MUZ5_9TELE</name>
<organism evidence="5 6">
    <name type="scientific">Cirrhinus molitorella</name>
    <name type="common">mud carp</name>
    <dbReference type="NCBI Taxonomy" id="172907"/>
    <lineage>
        <taxon>Eukaryota</taxon>
        <taxon>Metazoa</taxon>
        <taxon>Chordata</taxon>
        <taxon>Craniata</taxon>
        <taxon>Vertebrata</taxon>
        <taxon>Euteleostomi</taxon>
        <taxon>Actinopterygii</taxon>
        <taxon>Neopterygii</taxon>
        <taxon>Teleostei</taxon>
        <taxon>Ostariophysi</taxon>
        <taxon>Cypriniformes</taxon>
        <taxon>Cyprinidae</taxon>
        <taxon>Labeoninae</taxon>
        <taxon>Labeonini</taxon>
        <taxon>Cirrhinus</taxon>
    </lineage>
</organism>
<dbReference type="PROSITE" id="PS50158">
    <property type="entry name" value="ZF_CCHC"/>
    <property type="match status" value="1"/>
</dbReference>
<dbReference type="EMBL" id="JAYMGO010000009">
    <property type="protein sequence ID" value="KAL1268453.1"/>
    <property type="molecule type" value="Genomic_DNA"/>
</dbReference>
<keyword evidence="1" id="KW-0862">Zinc</keyword>
<dbReference type="Proteomes" id="UP001558613">
    <property type="component" value="Unassembled WGS sequence"/>
</dbReference>
<sequence length="355" mass="39321">MAFYDDSIGLEAFLQQTTRITQRLAACQPQNPAPQSTSVAARPPVPEPMQVDSNRLTQTERTRRLSSGLCLYCGNPGHIIRNCPVRPPRPVVSTIRTEINTTSLTLLPVTLHTAELSLSVSALVDSGSYQETSSHRTCLKQLQLRINSILPTYSVLKTIQGKPQGAWEDPDTESPYITLQVGLFSPGGHPNFCTEGAFIRRSTIHPGTPRLHYINPNFQPPLDPRDVAVGANLPTNNVYLTCLFPVVSRSPHASTQVEAQEPTLSRWRSQRSTWRSRDVITVSHLLREPQASSDEATKNYRSKVLQKLQELCENQQDILAMQRKILAAVAVPGVETEEGVLENGPCQTIEQNLNS</sequence>
<accession>A0ABR3MUZ5</accession>
<keyword evidence="1" id="KW-0479">Metal-binding</keyword>
<evidence type="ECO:0000313" key="4">
    <source>
        <dbReference type="EMBL" id="KAL1252321.1"/>
    </source>
</evidence>
<feature type="region of interest" description="Disordered" evidence="2">
    <location>
        <begin position="28"/>
        <end position="50"/>
    </location>
</feature>
<gene>
    <name evidence="4" type="ORF">QQF64_020117</name>
    <name evidence="5" type="ORF">QQF64_033816</name>
</gene>
<proteinExistence type="predicted"/>
<dbReference type="SUPFAM" id="SSF57756">
    <property type="entry name" value="Retrovirus zinc finger-like domains"/>
    <property type="match status" value="1"/>
</dbReference>
<evidence type="ECO:0000313" key="6">
    <source>
        <dbReference type="Proteomes" id="UP001558613"/>
    </source>
</evidence>
<feature type="domain" description="CCHC-type" evidence="3">
    <location>
        <begin position="70"/>
        <end position="84"/>
    </location>
</feature>
<evidence type="ECO:0000256" key="2">
    <source>
        <dbReference type="SAM" id="MobiDB-lite"/>
    </source>
</evidence>
<keyword evidence="6" id="KW-1185">Reference proteome</keyword>
<dbReference type="SMART" id="SM00343">
    <property type="entry name" value="ZnF_C2HC"/>
    <property type="match status" value="1"/>
</dbReference>
<protein>
    <recommendedName>
        <fullName evidence="3">CCHC-type domain-containing protein</fullName>
    </recommendedName>
</protein>
<evidence type="ECO:0000259" key="3">
    <source>
        <dbReference type="PROSITE" id="PS50158"/>
    </source>
</evidence>
<feature type="compositionally biased region" description="Polar residues" evidence="2">
    <location>
        <begin position="28"/>
        <end position="39"/>
    </location>
</feature>
<evidence type="ECO:0000256" key="1">
    <source>
        <dbReference type="PROSITE-ProRule" id="PRU00047"/>
    </source>
</evidence>
<dbReference type="InterPro" id="IPR036875">
    <property type="entry name" value="Znf_CCHC_sf"/>
</dbReference>
<dbReference type="InterPro" id="IPR001878">
    <property type="entry name" value="Znf_CCHC"/>
</dbReference>
<evidence type="ECO:0000313" key="5">
    <source>
        <dbReference type="EMBL" id="KAL1268453.1"/>
    </source>
</evidence>
<reference evidence="5 6" key="1">
    <citation type="submission" date="2023-09" db="EMBL/GenBank/DDBJ databases">
        <authorList>
            <person name="Wang M."/>
        </authorList>
    </citation>
    <scope>NUCLEOTIDE SEQUENCE [LARGE SCALE GENOMIC DNA]</scope>
    <source>
        <strain evidence="5">GT-2023</strain>
        <tissue evidence="5">Liver</tissue>
    </source>
</reference>
<keyword evidence="1" id="KW-0863">Zinc-finger</keyword>